<comment type="caution">
    <text evidence="6">The sequence shown here is derived from an EMBL/GenBank/DDBJ whole genome shotgun (WGS) entry which is preliminary data.</text>
</comment>
<dbReference type="SUPFAM" id="SSF46785">
    <property type="entry name" value="Winged helix' DNA-binding domain"/>
    <property type="match status" value="1"/>
</dbReference>
<dbReference type="GO" id="GO:0045892">
    <property type="term" value="P:negative regulation of DNA-templated transcription"/>
    <property type="evidence" value="ECO:0007669"/>
    <property type="project" value="TreeGrafter"/>
</dbReference>
<dbReference type="SMART" id="SM00866">
    <property type="entry name" value="UTRA"/>
    <property type="match status" value="1"/>
</dbReference>
<dbReference type="InterPro" id="IPR036388">
    <property type="entry name" value="WH-like_DNA-bd_sf"/>
</dbReference>
<dbReference type="PANTHER" id="PTHR44846">
    <property type="entry name" value="MANNOSYL-D-GLYCERATE TRANSPORT/METABOLISM SYSTEM REPRESSOR MNGR-RELATED"/>
    <property type="match status" value="1"/>
</dbReference>
<evidence type="ECO:0000256" key="4">
    <source>
        <dbReference type="SAM" id="MobiDB-lite"/>
    </source>
</evidence>
<dbReference type="InterPro" id="IPR028978">
    <property type="entry name" value="Chorismate_lyase_/UTRA_dom_sf"/>
</dbReference>
<name>A0A4R4ZQQ6_9ACTN</name>
<dbReference type="SMART" id="SM00345">
    <property type="entry name" value="HTH_GNTR"/>
    <property type="match status" value="1"/>
</dbReference>
<dbReference type="InterPro" id="IPR011663">
    <property type="entry name" value="UTRA"/>
</dbReference>
<proteinExistence type="predicted"/>
<feature type="domain" description="HTH gntR-type" evidence="5">
    <location>
        <begin position="18"/>
        <end position="88"/>
    </location>
</feature>
<dbReference type="GO" id="GO:0003677">
    <property type="term" value="F:DNA binding"/>
    <property type="evidence" value="ECO:0007669"/>
    <property type="project" value="UniProtKB-KW"/>
</dbReference>
<dbReference type="SUPFAM" id="SSF64288">
    <property type="entry name" value="Chorismate lyase-like"/>
    <property type="match status" value="1"/>
</dbReference>
<dbReference type="OrthoDB" id="8584262at2"/>
<gene>
    <name evidence="6" type="ORF">E1263_08005</name>
</gene>
<dbReference type="Proteomes" id="UP000295124">
    <property type="component" value="Unassembled WGS sequence"/>
</dbReference>
<evidence type="ECO:0000256" key="3">
    <source>
        <dbReference type="ARBA" id="ARBA00023163"/>
    </source>
</evidence>
<dbReference type="Pfam" id="PF07702">
    <property type="entry name" value="UTRA"/>
    <property type="match status" value="1"/>
</dbReference>
<dbReference type="AlphaFoldDB" id="A0A4R4ZQQ6"/>
<keyword evidence="2" id="KW-0238">DNA-binding</keyword>
<dbReference type="Gene3D" id="1.10.10.10">
    <property type="entry name" value="Winged helix-like DNA-binding domain superfamily/Winged helix DNA-binding domain"/>
    <property type="match status" value="1"/>
</dbReference>
<dbReference type="Gene3D" id="3.40.1410.10">
    <property type="entry name" value="Chorismate lyase-like"/>
    <property type="match status" value="1"/>
</dbReference>
<feature type="region of interest" description="Disordered" evidence="4">
    <location>
        <begin position="258"/>
        <end position="281"/>
    </location>
</feature>
<dbReference type="PROSITE" id="PS50949">
    <property type="entry name" value="HTH_GNTR"/>
    <property type="match status" value="1"/>
</dbReference>
<dbReference type="InterPro" id="IPR050679">
    <property type="entry name" value="Bact_HTH_transcr_reg"/>
</dbReference>
<evidence type="ECO:0000259" key="5">
    <source>
        <dbReference type="PROSITE" id="PS50949"/>
    </source>
</evidence>
<keyword evidence="1" id="KW-0805">Transcription regulation</keyword>
<dbReference type="InterPro" id="IPR036390">
    <property type="entry name" value="WH_DNA-bd_sf"/>
</dbReference>
<dbReference type="Pfam" id="PF00392">
    <property type="entry name" value="GntR"/>
    <property type="match status" value="1"/>
</dbReference>
<evidence type="ECO:0000256" key="1">
    <source>
        <dbReference type="ARBA" id="ARBA00023015"/>
    </source>
</evidence>
<dbReference type="EMBL" id="SMKX01000016">
    <property type="protein sequence ID" value="TDD61291.1"/>
    <property type="molecule type" value="Genomic_DNA"/>
</dbReference>
<dbReference type="InterPro" id="IPR000524">
    <property type="entry name" value="Tscrpt_reg_HTH_GntR"/>
</dbReference>
<dbReference type="PANTHER" id="PTHR44846:SF1">
    <property type="entry name" value="MANNOSYL-D-GLYCERATE TRANSPORT_METABOLISM SYSTEM REPRESSOR MNGR-RELATED"/>
    <property type="match status" value="1"/>
</dbReference>
<organism evidence="6 7">
    <name type="scientific">Kribbella antibiotica</name>
    <dbReference type="NCBI Taxonomy" id="190195"/>
    <lineage>
        <taxon>Bacteria</taxon>
        <taxon>Bacillati</taxon>
        <taxon>Actinomycetota</taxon>
        <taxon>Actinomycetes</taxon>
        <taxon>Propionibacteriales</taxon>
        <taxon>Kribbellaceae</taxon>
        <taxon>Kribbella</taxon>
    </lineage>
</organism>
<dbReference type="CDD" id="cd07377">
    <property type="entry name" value="WHTH_GntR"/>
    <property type="match status" value="1"/>
</dbReference>
<keyword evidence="7" id="KW-1185">Reference proteome</keyword>
<protein>
    <submittedName>
        <fullName evidence="6">GntR family transcriptional regulator</fullName>
    </submittedName>
</protein>
<evidence type="ECO:0000313" key="7">
    <source>
        <dbReference type="Proteomes" id="UP000295124"/>
    </source>
</evidence>
<keyword evidence="3" id="KW-0804">Transcription</keyword>
<accession>A0A4R4ZQQ6</accession>
<evidence type="ECO:0000256" key="2">
    <source>
        <dbReference type="ARBA" id="ARBA00023125"/>
    </source>
</evidence>
<dbReference type="PRINTS" id="PR00035">
    <property type="entry name" value="HTHGNTR"/>
</dbReference>
<dbReference type="GO" id="GO:0003700">
    <property type="term" value="F:DNA-binding transcription factor activity"/>
    <property type="evidence" value="ECO:0007669"/>
    <property type="project" value="InterPro"/>
</dbReference>
<evidence type="ECO:0000313" key="6">
    <source>
        <dbReference type="EMBL" id="TDD61291.1"/>
    </source>
</evidence>
<sequence>MLVDYIRVYSQPTLRSAVTLDLRKRDRAREHLIGLIESRAIGQAIPSERQLSADLGISRPTLRAVVDDLVRDGWLVREHGRGMFVGSPKIAQEIVGGPSPTGGAAYPPAPGTWTSRVLSHSVVPAGTLVASRLRVTSGTPVLRIARQRLVDGEAISLETIHVLDEMVPSIDVMALESGSFYAMLREQFGVIPTEADQVHEAAAAGATEAALLGLVEGAPILTLERVTRDQNGRSFEFTRASYRADRYRVTSHLSLTGPAESRHTRITSVEDPAGLQDQATP</sequence>
<reference evidence="6 7" key="1">
    <citation type="submission" date="2019-03" db="EMBL/GenBank/DDBJ databases">
        <title>Draft genome sequences of novel Actinobacteria.</title>
        <authorList>
            <person name="Sahin N."/>
            <person name="Ay H."/>
            <person name="Saygin H."/>
        </authorList>
    </citation>
    <scope>NUCLEOTIDE SEQUENCE [LARGE SCALE GENOMIC DNA]</scope>
    <source>
        <strain evidence="6 7">JCM 13523</strain>
    </source>
</reference>